<keyword evidence="4" id="KW-0498">Mitosis</keyword>
<evidence type="ECO:0000313" key="10">
    <source>
        <dbReference type="Proteomes" id="UP001567538"/>
    </source>
</evidence>
<organism evidence="9 10">
    <name type="scientific">Salvia divinorum</name>
    <name type="common">Maria pastora</name>
    <name type="synonym">Diviner's sage</name>
    <dbReference type="NCBI Taxonomy" id="28513"/>
    <lineage>
        <taxon>Eukaryota</taxon>
        <taxon>Viridiplantae</taxon>
        <taxon>Streptophyta</taxon>
        <taxon>Embryophyta</taxon>
        <taxon>Tracheophyta</taxon>
        <taxon>Spermatophyta</taxon>
        <taxon>Magnoliopsida</taxon>
        <taxon>eudicotyledons</taxon>
        <taxon>Gunneridae</taxon>
        <taxon>Pentapetalae</taxon>
        <taxon>asterids</taxon>
        <taxon>lamiids</taxon>
        <taxon>Lamiales</taxon>
        <taxon>Lamiaceae</taxon>
        <taxon>Nepetoideae</taxon>
        <taxon>Mentheae</taxon>
        <taxon>Salviinae</taxon>
        <taxon>Salvia</taxon>
        <taxon>Salvia subgen. Calosphace</taxon>
    </lineage>
</organism>
<evidence type="ECO:0000256" key="3">
    <source>
        <dbReference type="ARBA" id="ARBA00022763"/>
    </source>
</evidence>
<sequence length="678" mass="77424">MHFLLSWLQCRNMSGDGAPDSSIVENLKKFLMKYGTELLKPYDFTEELIKRLDNLEYLLSKTFQEHTKLVETFLQPSKEALITKALIRHHKLDIRVSVASCISQIIRILAPKESFGDDSMKEFFYIANSAFERLPFMHGRVYSKAVSILSTMSLSQSSVMMLDLGLYDTIDHMFHLFLNGIRTEHPHDIFISMEKIMMTIIRNNVDNDEFSLVLVKILLNNLRRENQNVAPVSFKLAGNTLKNCSSDLKAYLPEAVRCSDVPIEDYAEEVVSLFQDVTQKHIMDSKDAVENVSYPGKSELETDTVEKSKNEPYYENQGMTSHCFDDPDEAGKAMHGQQEQKPEELHIGRKRIRRPSSLKKAEEGYDPFWMLIDWRSMNSLYKKNKNINFPAKTKTSKDLSTKPAGKNISNSISPRPSKMKKEFKRNEEASANKALEPTSEEIIVVSEDEDQPRGIFVKHLDGIQRRSGKGQGSLMKGSHVKKIRRKAVVAEDLNEDIMNHSYKGKGSFTKVSLVKKSRRKTVISEDLKEEIMSCSEKGQGSLTKVSPVKKSMRKTVVSENLKEDIVTLASKCRPVSSQDEARSVEVSKQNQKGSVPRPRKRTANEPVGEEMVGCRIKVWWPLDQTFYEGKIMAFDDFNKFHQVDYDDGDIEKLDLTTEWWELLQEQEIGADPSSSKAK</sequence>
<evidence type="ECO:0000256" key="5">
    <source>
        <dbReference type="ARBA" id="ARBA00023204"/>
    </source>
</evidence>
<dbReference type="Pfam" id="PF20168">
    <property type="entry name" value="PDS5"/>
    <property type="match status" value="1"/>
</dbReference>
<protein>
    <submittedName>
        <fullName evidence="9">Uncharacterized protein</fullName>
    </submittedName>
</protein>
<keyword evidence="10" id="KW-1185">Reference proteome</keyword>
<evidence type="ECO:0000256" key="1">
    <source>
        <dbReference type="ARBA" id="ARBA00004123"/>
    </source>
</evidence>
<dbReference type="CDD" id="cd20404">
    <property type="entry name" value="Tudor_Agenet_AtEML-like"/>
    <property type="match status" value="1"/>
</dbReference>
<dbReference type="AlphaFoldDB" id="A0ABD1FQ94"/>
<reference evidence="9 10" key="1">
    <citation type="submission" date="2024-06" db="EMBL/GenBank/DDBJ databases">
        <title>A chromosome level genome sequence of Diviner's sage (Salvia divinorum).</title>
        <authorList>
            <person name="Ford S.A."/>
            <person name="Ro D.-K."/>
            <person name="Ness R.W."/>
            <person name="Phillips M.A."/>
        </authorList>
    </citation>
    <scope>NUCLEOTIDE SEQUENCE [LARGE SCALE GENOMIC DNA]</scope>
    <source>
        <strain evidence="9">SAF-2024a</strain>
        <tissue evidence="9">Leaf</tissue>
    </source>
</reference>
<comment type="subcellular location">
    <subcellularLocation>
        <location evidence="1">Nucleus</location>
    </subcellularLocation>
</comment>
<name>A0ABD1FQ94_SALDI</name>
<dbReference type="GO" id="GO:0007064">
    <property type="term" value="P:mitotic sister chromatid cohesion"/>
    <property type="evidence" value="ECO:0007669"/>
    <property type="project" value="UniProtKB-ARBA"/>
</dbReference>
<feature type="region of interest" description="Disordered" evidence="8">
    <location>
        <begin position="393"/>
        <end position="420"/>
    </location>
</feature>
<evidence type="ECO:0000256" key="7">
    <source>
        <dbReference type="ARBA" id="ARBA00023306"/>
    </source>
</evidence>
<accession>A0ABD1FQ94</accession>
<comment type="caution">
    <text evidence="9">The sequence shown here is derived from an EMBL/GenBank/DDBJ whole genome shotgun (WGS) entry which is preliminary data.</text>
</comment>
<dbReference type="GO" id="GO:0005634">
    <property type="term" value="C:nucleus"/>
    <property type="evidence" value="ECO:0007669"/>
    <property type="project" value="UniProtKB-SubCell"/>
</dbReference>
<evidence type="ECO:0000313" key="9">
    <source>
        <dbReference type="EMBL" id="KAL1533228.1"/>
    </source>
</evidence>
<dbReference type="EMBL" id="JBEAFC010000014">
    <property type="protein sequence ID" value="KAL1533228.1"/>
    <property type="molecule type" value="Genomic_DNA"/>
</dbReference>
<gene>
    <name evidence="9" type="ORF">AAHA92_33144</name>
</gene>
<keyword evidence="3" id="KW-0227">DNA damage</keyword>
<evidence type="ECO:0000256" key="4">
    <source>
        <dbReference type="ARBA" id="ARBA00022776"/>
    </source>
</evidence>
<keyword evidence="2" id="KW-0132">Cell division</keyword>
<keyword evidence="6" id="KW-0539">Nucleus</keyword>
<dbReference type="InterPro" id="IPR016024">
    <property type="entry name" value="ARM-type_fold"/>
</dbReference>
<dbReference type="PANTHER" id="PTHR12663:SF62">
    <property type="match status" value="1"/>
</dbReference>
<dbReference type="GO" id="GO:0051301">
    <property type="term" value="P:cell division"/>
    <property type="evidence" value="ECO:0007669"/>
    <property type="project" value="UniProtKB-KW"/>
</dbReference>
<evidence type="ECO:0000256" key="8">
    <source>
        <dbReference type="SAM" id="MobiDB-lite"/>
    </source>
</evidence>
<keyword evidence="7" id="KW-0131">Cell cycle</keyword>
<evidence type="ECO:0000256" key="6">
    <source>
        <dbReference type="ARBA" id="ARBA00023242"/>
    </source>
</evidence>
<dbReference type="SUPFAM" id="SSF48371">
    <property type="entry name" value="ARM repeat"/>
    <property type="match status" value="1"/>
</dbReference>
<dbReference type="Proteomes" id="UP001567538">
    <property type="component" value="Unassembled WGS sequence"/>
</dbReference>
<dbReference type="GO" id="GO:0006281">
    <property type="term" value="P:DNA repair"/>
    <property type="evidence" value="ECO:0007669"/>
    <property type="project" value="UniProtKB-KW"/>
</dbReference>
<dbReference type="PANTHER" id="PTHR12663">
    <property type="entry name" value="ANDROGEN INDUCED INHIBITOR OF PROLIFERATION AS3 / PDS5-RELATED"/>
    <property type="match status" value="1"/>
</dbReference>
<dbReference type="InterPro" id="IPR039776">
    <property type="entry name" value="Pds5"/>
</dbReference>
<feature type="region of interest" description="Disordered" evidence="8">
    <location>
        <begin position="578"/>
        <end position="607"/>
    </location>
</feature>
<keyword evidence="5" id="KW-0234">DNA repair</keyword>
<evidence type="ECO:0000256" key="2">
    <source>
        <dbReference type="ARBA" id="ARBA00022618"/>
    </source>
</evidence>
<proteinExistence type="predicted"/>
<dbReference type="GO" id="GO:0035825">
    <property type="term" value="P:homologous recombination"/>
    <property type="evidence" value="ECO:0007669"/>
    <property type="project" value="UniProtKB-ARBA"/>
</dbReference>
<dbReference type="SUPFAM" id="SSF63748">
    <property type="entry name" value="Tudor/PWWP/MBT"/>
    <property type="match status" value="1"/>
</dbReference>
<dbReference type="Gene3D" id="2.30.30.140">
    <property type="match status" value="1"/>
</dbReference>